<proteinExistence type="inferred from homology"/>
<dbReference type="PANTHER" id="PTHR42693">
    <property type="entry name" value="ARYLSULFATASE FAMILY MEMBER"/>
    <property type="match status" value="1"/>
</dbReference>
<organism evidence="4 5">
    <name type="scientific">Primorskyibacter flagellatus</name>
    <dbReference type="NCBI Taxonomy" id="1387277"/>
    <lineage>
        <taxon>Bacteria</taxon>
        <taxon>Pseudomonadati</taxon>
        <taxon>Pseudomonadota</taxon>
        <taxon>Alphaproteobacteria</taxon>
        <taxon>Rhodobacterales</taxon>
        <taxon>Roseobacteraceae</taxon>
        <taxon>Primorskyibacter</taxon>
    </lineage>
</organism>
<evidence type="ECO:0000313" key="4">
    <source>
        <dbReference type="EMBL" id="SMC39843.1"/>
    </source>
</evidence>
<evidence type="ECO:0000256" key="2">
    <source>
        <dbReference type="ARBA" id="ARBA00022801"/>
    </source>
</evidence>
<dbReference type="Gene3D" id="3.40.720.10">
    <property type="entry name" value="Alkaline Phosphatase, subunit A"/>
    <property type="match status" value="1"/>
</dbReference>
<reference evidence="4 5" key="1">
    <citation type="submission" date="2017-04" db="EMBL/GenBank/DDBJ databases">
        <authorList>
            <person name="Afonso C.L."/>
            <person name="Miller P.J."/>
            <person name="Scott M.A."/>
            <person name="Spackman E."/>
            <person name="Goraichik I."/>
            <person name="Dimitrov K.M."/>
            <person name="Suarez D.L."/>
            <person name="Swayne D.E."/>
        </authorList>
    </citation>
    <scope>NUCLEOTIDE SEQUENCE [LARGE SCALE GENOMIC DNA]</scope>
    <source>
        <strain evidence="4 5">CGMCC 1.12644</strain>
    </source>
</reference>
<dbReference type="InterPro" id="IPR000917">
    <property type="entry name" value="Sulfatase_N"/>
</dbReference>
<name>A0A1W1YUQ1_9RHOB</name>
<dbReference type="Proteomes" id="UP000192330">
    <property type="component" value="Unassembled WGS sequence"/>
</dbReference>
<sequence length="471" mass="52281">MSGPAPNIVVVLVDQLRRDALGFYGDTNLRTPAIDRMAAEGLVFDAMSSTFPACVPFRFSFLTGEYAHSRMVPALGYRMSPAERTLGEAMQECGYHTGYLGKWHLYSLYGIAGGQSLQEANRTPIPASHRRGFADWQGFELRNDFYDTHLFEGEAAQSVPLEGYQTDALFQRARDWLSVPRGDPSFLILSVEAPHPPFTAPEEAIRRVASRGGYARRPNVDVQAIRTFPPEWQKMAKDGSTIDAVRGAERDAIFVANMQIYYAMIEEIDRNMNALLETVQAMPSDRETIVVFLSDHGELGGSHGMLGKGEPFEESIGVPLILWSTDAGLVASGRRSDLPLCTEDLFPTLVGLGGGASPNLPGLDVSGFVTGQGALPDRDGVLLEFTAELRPNRRYHDETWRGIRTRDTKYTVLGNATNGVRPWMLHDLATDPFEQRNLIEQDPERVRDMHQKLIRLLAEAGDDYPITDLAF</sequence>
<dbReference type="EMBL" id="FWYD01000001">
    <property type="protein sequence ID" value="SMC39843.1"/>
    <property type="molecule type" value="Genomic_DNA"/>
</dbReference>
<comment type="similarity">
    <text evidence="1">Belongs to the sulfatase family.</text>
</comment>
<dbReference type="InterPro" id="IPR050738">
    <property type="entry name" value="Sulfatase"/>
</dbReference>
<protein>
    <submittedName>
        <fullName evidence="4">Arylsulfatase A</fullName>
    </submittedName>
</protein>
<dbReference type="PANTHER" id="PTHR42693:SF53">
    <property type="entry name" value="ENDO-4-O-SULFATASE"/>
    <property type="match status" value="1"/>
</dbReference>
<dbReference type="AlphaFoldDB" id="A0A1W1YUQ1"/>
<dbReference type="RefSeq" id="WP_084349777.1">
    <property type="nucleotide sequence ID" value="NZ_FWYD01000001.1"/>
</dbReference>
<evidence type="ECO:0000256" key="1">
    <source>
        <dbReference type="ARBA" id="ARBA00008779"/>
    </source>
</evidence>
<dbReference type="Pfam" id="PF00884">
    <property type="entry name" value="Sulfatase"/>
    <property type="match status" value="1"/>
</dbReference>
<gene>
    <name evidence="4" type="ORF">SAMN06295998_1019</name>
</gene>
<dbReference type="InterPro" id="IPR017850">
    <property type="entry name" value="Alkaline_phosphatase_core_sf"/>
</dbReference>
<keyword evidence="2" id="KW-0378">Hydrolase</keyword>
<dbReference type="OrthoDB" id="9795675at2"/>
<dbReference type="SUPFAM" id="SSF53649">
    <property type="entry name" value="Alkaline phosphatase-like"/>
    <property type="match status" value="1"/>
</dbReference>
<feature type="domain" description="Sulfatase N-terminal" evidence="3">
    <location>
        <begin position="6"/>
        <end position="354"/>
    </location>
</feature>
<keyword evidence="5" id="KW-1185">Reference proteome</keyword>
<dbReference type="GO" id="GO:0004065">
    <property type="term" value="F:arylsulfatase activity"/>
    <property type="evidence" value="ECO:0007669"/>
    <property type="project" value="TreeGrafter"/>
</dbReference>
<evidence type="ECO:0000259" key="3">
    <source>
        <dbReference type="Pfam" id="PF00884"/>
    </source>
</evidence>
<dbReference type="STRING" id="1387277.SAMN06295998_1019"/>
<evidence type="ECO:0000313" key="5">
    <source>
        <dbReference type="Proteomes" id="UP000192330"/>
    </source>
</evidence>
<accession>A0A1W1YUQ1</accession>